<name>A0A6J7P0X0_9ZZZZ</name>
<protein>
    <submittedName>
        <fullName evidence="2">Unannotated protein</fullName>
    </submittedName>
</protein>
<dbReference type="InterPro" id="IPR020622">
    <property type="entry name" value="Ala_racemase_pyridoxalP-BS"/>
</dbReference>
<proteinExistence type="predicted"/>
<gene>
    <name evidence="2" type="ORF">UFOPK3992_00398</name>
</gene>
<sequence length="395" mass="41884">MTFSLTVDTERWRTNLARVLASVSEAGGSVVPVVKGNGYGLGNAALALESTRLGVEAIAVGTVHEAAEAASAFSGDVVVLEPFDPRDSIASGVWATLDASPLGPRLMRTLASESGWHAAVESAQLHQRPIRALVEGLTSMHRFGLGEADVARLVADPRLTDSITLEGLALHLPLVQPTTPRTGSMAMLRDSGSGIVESGTARAREVIAWSRLWTTLVATHLGARAPDTAATLWVSHLDDGELASVRAAVPDIPVRARIGTRLWHGDRGSLQARGTVLEIHRTSAPVGYRQRRPPKDGAVLVVSGGTWHGVALEAPSSVQSMRARAHAAGSGVLEASGRARSPFSLGSESLWFVEPPHVSVSMLRVPRGVVLPVIGDELNCEVRYTTTRADVTFWN</sequence>
<accession>A0A6J7P0X0</accession>
<reference evidence="2" key="1">
    <citation type="submission" date="2020-05" db="EMBL/GenBank/DDBJ databases">
        <authorList>
            <person name="Chiriac C."/>
            <person name="Salcher M."/>
            <person name="Ghai R."/>
            <person name="Kavagutti S V."/>
        </authorList>
    </citation>
    <scope>NUCLEOTIDE SEQUENCE</scope>
</reference>
<dbReference type="PROSITE" id="PS00395">
    <property type="entry name" value="ALANINE_RACEMASE"/>
    <property type="match status" value="1"/>
</dbReference>
<dbReference type="Gene3D" id="3.20.20.10">
    <property type="entry name" value="Alanine racemase"/>
    <property type="match status" value="1"/>
</dbReference>
<dbReference type="InterPro" id="IPR029066">
    <property type="entry name" value="PLP-binding_barrel"/>
</dbReference>
<dbReference type="InterPro" id="IPR001608">
    <property type="entry name" value="Ala_racemase_N"/>
</dbReference>
<dbReference type="EMBL" id="CAFBOZ010000039">
    <property type="protein sequence ID" value="CAB4996713.1"/>
    <property type="molecule type" value="Genomic_DNA"/>
</dbReference>
<feature type="domain" description="Alanine racemase N-terminal" evidence="1">
    <location>
        <begin position="7"/>
        <end position="176"/>
    </location>
</feature>
<dbReference type="SUPFAM" id="SSF51419">
    <property type="entry name" value="PLP-binding barrel"/>
    <property type="match status" value="1"/>
</dbReference>
<dbReference type="AlphaFoldDB" id="A0A6J7P0X0"/>
<organism evidence="2">
    <name type="scientific">freshwater metagenome</name>
    <dbReference type="NCBI Taxonomy" id="449393"/>
    <lineage>
        <taxon>unclassified sequences</taxon>
        <taxon>metagenomes</taxon>
        <taxon>ecological metagenomes</taxon>
    </lineage>
</organism>
<evidence type="ECO:0000313" key="2">
    <source>
        <dbReference type="EMBL" id="CAB4996713.1"/>
    </source>
</evidence>
<dbReference type="Pfam" id="PF01168">
    <property type="entry name" value="Ala_racemase_N"/>
    <property type="match status" value="1"/>
</dbReference>
<evidence type="ECO:0000259" key="1">
    <source>
        <dbReference type="Pfam" id="PF01168"/>
    </source>
</evidence>